<evidence type="ECO:0000256" key="1">
    <source>
        <dbReference type="SAM" id="MobiDB-lite"/>
    </source>
</evidence>
<feature type="compositionally biased region" description="Low complexity" evidence="1">
    <location>
        <begin position="78"/>
        <end position="93"/>
    </location>
</feature>
<feature type="region of interest" description="Disordered" evidence="1">
    <location>
        <begin position="62"/>
        <end position="152"/>
    </location>
</feature>
<evidence type="ECO:0000313" key="2">
    <source>
        <dbReference type="EMBL" id="CAG6392897.1"/>
    </source>
</evidence>
<accession>A0A9W4E4W0</accession>
<sequence>MGPGPRIRCGPAARPGRPPPAPAAGVRPPARGAAGARTPTATARAGVRAAAAAVRARAAAVAAARSAERARRAGRGRGPAARRADGPAAAGDGLLRRRHGAARRRVGAAAGPALPALPGRQPGGPALVRAVRRGARPGRPGPDGARARTRGAAAVVAAAAAPGAYRRRGVPPAHPHPAQAAPACGVAGGGRGARPRGLAGPGPALRPGLEHPGPVGEAGAAAPEHRDRVHRGTRAPGGHGLRRLREPLLGAGRPGRGRRPVRGGRVPARRAPGDDPDHPGLLGGRRHLPHAGPPVEDHPHLLRHRGPPDHAHGHAARPGGPADLRGPRLGRHQGPPHHRRQLRRDRPPPAGHCGSGVLRAPVTDSVNP</sequence>
<comment type="caution">
    <text evidence="2">The sequence shown here is derived from an EMBL/GenBank/DDBJ whole genome shotgun (WGS) entry which is preliminary data.</text>
</comment>
<dbReference type="EMBL" id="CAJSLV010000047">
    <property type="protein sequence ID" value="CAG6392897.1"/>
    <property type="molecule type" value="Genomic_DNA"/>
</dbReference>
<evidence type="ECO:0000313" key="3">
    <source>
        <dbReference type="Proteomes" id="UP001152519"/>
    </source>
</evidence>
<feature type="compositionally biased region" description="Low complexity" evidence="1">
    <location>
        <begin position="107"/>
        <end position="129"/>
    </location>
</feature>
<feature type="compositionally biased region" description="Low complexity" evidence="1">
    <location>
        <begin position="1"/>
        <end position="15"/>
    </location>
</feature>
<gene>
    <name evidence="2" type="ORF">SCOCK_190065</name>
</gene>
<feature type="compositionally biased region" description="Low complexity" evidence="1">
    <location>
        <begin position="176"/>
        <end position="185"/>
    </location>
</feature>
<protein>
    <submittedName>
        <fullName evidence="2">Uncharacterized protein</fullName>
    </submittedName>
</protein>
<keyword evidence="3" id="KW-1185">Reference proteome</keyword>
<dbReference type="Proteomes" id="UP001152519">
    <property type="component" value="Unassembled WGS sequence"/>
</dbReference>
<feature type="compositionally biased region" description="Basic and acidic residues" evidence="1">
    <location>
        <begin position="295"/>
        <end position="312"/>
    </location>
</feature>
<feature type="compositionally biased region" description="Basic residues" evidence="1">
    <location>
        <begin position="328"/>
        <end position="343"/>
    </location>
</feature>
<feature type="compositionally biased region" description="Low complexity" evidence="1">
    <location>
        <begin position="195"/>
        <end position="222"/>
    </location>
</feature>
<feature type="compositionally biased region" description="Low complexity" evidence="1">
    <location>
        <begin position="23"/>
        <end position="41"/>
    </location>
</feature>
<feature type="region of interest" description="Disordered" evidence="1">
    <location>
        <begin position="169"/>
        <end position="368"/>
    </location>
</feature>
<reference evidence="2" key="1">
    <citation type="submission" date="2021-05" db="EMBL/GenBank/DDBJ databases">
        <authorList>
            <person name="Arsene-Ploetze F."/>
        </authorList>
    </citation>
    <scope>NUCLEOTIDE SEQUENCE</scope>
    <source>
        <strain evidence="2">DSM 42138</strain>
    </source>
</reference>
<organism evidence="2 3">
    <name type="scientific">Actinacidiphila cocklensis</name>
    <dbReference type="NCBI Taxonomy" id="887465"/>
    <lineage>
        <taxon>Bacteria</taxon>
        <taxon>Bacillati</taxon>
        <taxon>Actinomycetota</taxon>
        <taxon>Actinomycetes</taxon>
        <taxon>Kitasatosporales</taxon>
        <taxon>Streptomycetaceae</taxon>
        <taxon>Actinacidiphila</taxon>
    </lineage>
</organism>
<name>A0A9W4E4W0_9ACTN</name>
<feature type="compositionally biased region" description="Basic residues" evidence="1">
    <location>
        <begin position="96"/>
        <end position="106"/>
    </location>
</feature>
<feature type="region of interest" description="Disordered" evidence="1">
    <location>
        <begin position="1"/>
        <end position="41"/>
    </location>
</feature>
<proteinExistence type="predicted"/>
<dbReference type="AlphaFoldDB" id="A0A9W4E4W0"/>